<sequence length="253" mass="27164">MSTSPSASSPVPADSSAAANVDQAELDKFQALASRWWDPDSEFKPLHDINPLRLEWIVQQAGGSLSGRNVVDVGCGGGILTEALAKAGAATTLGVDLADKSLQVARLHALESGAPAKYEKIAVEDLAARQPGHFDVVVCMEMLEHVPDPASAIRACADLAKPGGTVLLSTLNRNPKSYLFAIVGAEYVLKLLPRGTHSFDKFIRPAELARMARQAGLELQGFMGLTYNPVTQQYRLNPHDVGVNYMASFRKPQ</sequence>
<keyword evidence="2 5" id="KW-0808">Transferase</keyword>
<evidence type="ECO:0000256" key="4">
    <source>
        <dbReference type="ARBA" id="ARBA00022691"/>
    </source>
</evidence>
<evidence type="ECO:0000256" key="6">
    <source>
        <dbReference type="SAM" id="MobiDB-lite"/>
    </source>
</evidence>
<dbReference type="CDD" id="cd02440">
    <property type="entry name" value="AdoMet_MTases"/>
    <property type="match status" value="1"/>
</dbReference>
<dbReference type="UniPathway" id="UPA00232"/>
<comment type="catalytic activity">
    <reaction evidence="5">
        <text>a 3-(all-trans-polyprenyl)benzene-1,2-diol + S-adenosyl-L-methionine = a 2-methoxy-6-(all-trans-polyprenyl)phenol + S-adenosyl-L-homocysteine + H(+)</text>
        <dbReference type="Rhea" id="RHEA:31411"/>
        <dbReference type="Rhea" id="RHEA-COMP:9550"/>
        <dbReference type="Rhea" id="RHEA-COMP:9551"/>
        <dbReference type="ChEBI" id="CHEBI:15378"/>
        <dbReference type="ChEBI" id="CHEBI:57856"/>
        <dbReference type="ChEBI" id="CHEBI:59789"/>
        <dbReference type="ChEBI" id="CHEBI:62729"/>
        <dbReference type="ChEBI" id="CHEBI:62731"/>
        <dbReference type="EC" id="2.1.1.222"/>
    </reaction>
</comment>
<dbReference type="InterPro" id="IPR010233">
    <property type="entry name" value="UbiG_MeTrfase"/>
</dbReference>
<comment type="caution">
    <text evidence="7">The sequence shown here is derived from an EMBL/GenBank/DDBJ whole genome shotgun (WGS) entry which is preliminary data.</text>
</comment>
<dbReference type="EC" id="2.1.1.64" evidence="5"/>
<comment type="catalytic activity">
    <reaction evidence="5">
        <text>a 3-demethylubiquinol + S-adenosyl-L-methionine = a ubiquinol + S-adenosyl-L-homocysteine + H(+)</text>
        <dbReference type="Rhea" id="RHEA:44380"/>
        <dbReference type="Rhea" id="RHEA-COMP:9566"/>
        <dbReference type="Rhea" id="RHEA-COMP:10914"/>
        <dbReference type="ChEBI" id="CHEBI:15378"/>
        <dbReference type="ChEBI" id="CHEBI:17976"/>
        <dbReference type="ChEBI" id="CHEBI:57856"/>
        <dbReference type="ChEBI" id="CHEBI:59789"/>
        <dbReference type="ChEBI" id="CHEBI:84422"/>
        <dbReference type="EC" id="2.1.1.64"/>
    </reaction>
</comment>
<dbReference type="HOGENOM" id="CLU_042432_5_0_4"/>
<dbReference type="FunFam" id="3.40.50.150:FF:000028">
    <property type="entry name" value="Ubiquinone biosynthesis O-methyltransferase"/>
    <property type="match status" value="1"/>
</dbReference>
<proteinExistence type="inferred from homology"/>
<evidence type="ECO:0000256" key="3">
    <source>
        <dbReference type="ARBA" id="ARBA00022688"/>
    </source>
</evidence>
<dbReference type="GO" id="GO:0102208">
    <property type="term" value="F:2-polyprenyl-6-hydroxyphenol methylase activity"/>
    <property type="evidence" value="ECO:0007669"/>
    <property type="project" value="UniProtKB-EC"/>
</dbReference>
<dbReference type="GO" id="GO:0032259">
    <property type="term" value="P:methylation"/>
    <property type="evidence" value="ECO:0007669"/>
    <property type="project" value="UniProtKB-KW"/>
</dbReference>
<dbReference type="Pfam" id="PF13489">
    <property type="entry name" value="Methyltransf_23"/>
    <property type="match status" value="1"/>
</dbReference>
<feature type="compositionally biased region" description="Low complexity" evidence="6">
    <location>
        <begin position="1"/>
        <end position="19"/>
    </location>
</feature>
<reference evidence="7 8" key="1">
    <citation type="submission" date="2010-12" db="EMBL/GenBank/DDBJ databases">
        <authorList>
            <person name="Muzny D."/>
            <person name="Qin X."/>
            <person name="Deng J."/>
            <person name="Jiang H."/>
            <person name="Liu Y."/>
            <person name="Qu J."/>
            <person name="Song X.-Z."/>
            <person name="Zhang L."/>
            <person name="Thornton R."/>
            <person name="Coyle M."/>
            <person name="Francisco L."/>
            <person name="Jackson L."/>
            <person name="Javaid M."/>
            <person name="Korchina V."/>
            <person name="Kovar C."/>
            <person name="Mata R."/>
            <person name="Mathew T."/>
            <person name="Ngo R."/>
            <person name="Nguyen L."/>
            <person name="Nguyen N."/>
            <person name="Okwuonu G."/>
            <person name="Ongeri F."/>
            <person name="Pham C."/>
            <person name="Simmons D."/>
            <person name="Wilczek-Boney K."/>
            <person name="Hale W."/>
            <person name="Jakkamsetti A."/>
            <person name="Pham P."/>
            <person name="Ruth R."/>
            <person name="San Lucas F."/>
            <person name="Warren J."/>
            <person name="Zhang J."/>
            <person name="Zhao Z."/>
            <person name="Zhou C."/>
            <person name="Zhu D."/>
            <person name="Lee S."/>
            <person name="Bess C."/>
            <person name="Blankenburg K."/>
            <person name="Forbes L."/>
            <person name="Fu Q."/>
            <person name="Gubbala S."/>
            <person name="Hirani K."/>
            <person name="Jayaseelan J.C."/>
            <person name="Lara F."/>
            <person name="Munidasa M."/>
            <person name="Palculict T."/>
            <person name="Patil S."/>
            <person name="Pu L.-L."/>
            <person name="Saada N."/>
            <person name="Tang L."/>
            <person name="Weissenberger G."/>
            <person name="Zhu Y."/>
            <person name="Hemphill L."/>
            <person name="Shang Y."/>
            <person name="Youmans B."/>
            <person name="Ayvaz T."/>
            <person name="Ross M."/>
            <person name="Santibanez J."/>
            <person name="Aqrawi P."/>
            <person name="Gross S."/>
            <person name="Joshi V."/>
            <person name="Fowler G."/>
            <person name="Nazareth L."/>
            <person name="Reid J."/>
            <person name="Worley K."/>
            <person name="Petrosino J."/>
            <person name="Highlander S."/>
            <person name="Gibbs R."/>
        </authorList>
    </citation>
    <scope>NUCLEOTIDE SEQUENCE [LARGE SCALE GENOMIC DNA]</scope>
    <source>
        <strain evidence="7 8">ATCC 51599</strain>
    </source>
</reference>
<dbReference type="GO" id="GO:0010420">
    <property type="term" value="F:polyprenyldihydroxybenzoate methyltransferase activity"/>
    <property type="evidence" value="ECO:0007669"/>
    <property type="project" value="InterPro"/>
</dbReference>
<dbReference type="NCBIfam" id="TIGR01983">
    <property type="entry name" value="UbiG"/>
    <property type="match status" value="1"/>
</dbReference>
<feature type="binding site" evidence="5">
    <location>
        <position position="96"/>
    </location>
    <ligand>
        <name>S-adenosyl-L-methionine</name>
        <dbReference type="ChEBI" id="CHEBI:59789"/>
    </ligand>
</feature>
<dbReference type="SUPFAM" id="SSF53335">
    <property type="entry name" value="S-adenosyl-L-methionine-dependent methyltransferases"/>
    <property type="match status" value="1"/>
</dbReference>
<name>E7RXJ2_9BURK</name>
<evidence type="ECO:0000256" key="2">
    <source>
        <dbReference type="ARBA" id="ARBA00022679"/>
    </source>
</evidence>
<feature type="binding site" evidence="5">
    <location>
        <position position="74"/>
    </location>
    <ligand>
        <name>S-adenosyl-L-methionine</name>
        <dbReference type="ChEBI" id="CHEBI:59789"/>
    </ligand>
</feature>
<dbReference type="Gene3D" id="3.40.50.150">
    <property type="entry name" value="Vaccinia Virus protein VP39"/>
    <property type="match status" value="1"/>
</dbReference>
<evidence type="ECO:0000256" key="5">
    <source>
        <dbReference type="HAMAP-Rule" id="MF_00472"/>
    </source>
</evidence>
<feature type="binding site" evidence="5">
    <location>
        <position position="140"/>
    </location>
    <ligand>
        <name>S-adenosyl-L-methionine</name>
        <dbReference type="ChEBI" id="CHEBI:59789"/>
    </ligand>
</feature>
<protein>
    <recommendedName>
        <fullName evidence="5">Ubiquinone biosynthesis O-methyltransferase</fullName>
    </recommendedName>
    <alternativeName>
        <fullName evidence="5">2-polyprenyl-6-hydroxyphenol methylase</fullName>
        <ecNumber evidence="5">2.1.1.222</ecNumber>
    </alternativeName>
    <alternativeName>
        <fullName evidence="5">3-demethylubiquinone 3-O-methyltransferase</fullName>
        <ecNumber evidence="5">2.1.1.64</ecNumber>
    </alternativeName>
</protein>
<dbReference type="PANTHER" id="PTHR43464:SF19">
    <property type="entry name" value="UBIQUINONE BIOSYNTHESIS O-METHYLTRANSFERASE, MITOCHONDRIAL"/>
    <property type="match status" value="1"/>
</dbReference>
<gene>
    <name evidence="5 7" type="primary">ubiG</name>
    <name evidence="7" type="ORF">HMPREF0551_1405</name>
</gene>
<dbReference type="GO" id="GO:0061542">
    <property type="term" value="F:3-demethylubiquinol 3-O-methyltransferase activity"/>
    <property type="evidence" value="ECO:0007669"/>
    <property type="project" value="UniProtKB-UniRule"/>
</dbReference>
<dbReference type="PANTHER" id="PTHR43464">
    <property type="entry name" value="METHYLTRANSFERASE"/>
    <property type="match status" value="1"/>
</dbReference>
<evidence type="ECO:0000313" key="8">
    <source>
        <dbReference type="Proteomes" id="UP000011021"/>
    </source>
</evidence>
<keyword evidence="8" id="KW-1185">Reference proteome</keyword>
<keyword evidence="1 5" id="KW-0489">Methyltransferase</keyword>
<comment type="function">
    <text evidence="5">O-methyltransferase that catalyzes the 2 O-methylation steps in the ubiquinone biosynthetic pathway.</text>
</comment>
<evidence type="ECO:0000313" key="7">
    <source>
        <dbReference type="EMBL" id="EFV94988.1"/>
    </source>
</evidence>
<dbReference type="EC" id="2.1.1.222" evidence="5"/>
<feature type="region of interest" description="Disordered" evidence="6">
    <location>
        <begin position="1"/>
        <end position="20"/>
    </location>
</feature>
<dbReference type="STRING" id="887898.HMPREF0551_1405"/>
<accession>E7RXJ2</accession>
<keyword evidence="4 5" id="KW-0949">S-adenosyl-L-methionine</keyword>
<keyword evidence="3 5" id="KW-0831">Ubiquinone biosynthesis</keyword>
<organism evidence="7 8">
    <name type="scientific">Lautropia mirabilis ATCC 51599</name>
    <dbReference type="NCBI Taxonomy" id="887898"/>
    <lineage>
        <taxon>Bacteria</taxon>
        <taxon>Pseudomonadati</taxon>
        <taxon>Pseudomonadota</taxon>
        <taxon>Betaproteobacteria</taxon>
        <taxon>Burkholderiales</taxon>
        <taxon>Burkholderiaceae</taxon>
        <taxon>Lautropia</taxon>
    </lineage>
</organism>
<dbReference type="HAMAP" id="MF_00472">
    <property type="entry name" value="UbiG"/>
    <property type="match status" value="1"/>
</dbReference>
<dbReference type="RefSeq" id="WP_005673676.1">
    <property type="nucleotide sequence ID" value="NZ_CP146288.1"/>
</dbReference>
<evidence type="ECO:0000256" key="1">
    <source>
        <dbReference type="ARBA" id="ARBA00022603"/>
    </source>
</evidence>
<dbReference type="Proteomes" id="UP000011021">
    <property type="component" value="Unassembled WGS sequence"/>
</dbReference>
<dbReference type="EMBL" id="AEQP01000008">
    <property type="protein sequence ID" value="EFV94988.1"/>
    <property type="molecule type" value="Genomic_DNA"/>
</dbReference>
<comment type="pathway">
    <text evidence="5">Cofactor biosynthesis; ubiquinone biosynthesis.</text>
</comment>
<feature type="binding site" evidence="5">
    <location>
        <position position="53"/>
    </location>
    <ligand>
        <name>S-adenosyl-L-methionine</name>
        <dbReference type="ChEBI" id="CHEBI:59789"/>
    </ligand>
</feature>
<comment type="similarity">
    <text evidence="5">Belongs to the methyltransferase superfamily. UbiG/COQ3 family.</text>
</comment>
<dbReference type="eggNOG" id="COG2227">
    <property type="taxonomic scope" value="Bacteria"/>
</dbReference>
<dbReference type="AlphaFoldDB" id="E7RXJ2"/>
<keyword evidence="7" id="KW-0830">Ubiquinone</keyword>
<dbReference type="InterPro" id="IPR029063">
    <property type="entry name" value="SAM-dependent_MTases_sf"/>
</dbReference>